<proteinExistence type="predicted"/>
<feature type="compositionally biased region" description="Polar residues" evidence="1">
    <location>
        <begin position="328"/>
        <end position="343"/>
    </location>
</feature>
<sequence length="368" mass="41591">MVVISPTVSPEQFTEGKLHVPVSQTQLSVERIHLNGARALSPTDREVMTVDTMTVTSGSRRDVIEHQVEHQNHRRFTEESNPGEKMRLEESEKYPEESESKRFRSSDERDGGDVVESRQRNAEMEAERRLKDMTEEFRFRDMRPDIEARLRPEMDSRLRVATEMDRIREISEVARLREIAEAERRLRGEDILAERYRLSKEPQDLHNPAFSRLRDISLAESGHLDKLGLRDRELVENEHYTKLRRDSVGGHHPQTAANPQRSRFMITDILSGQGTPHPPTALGRSPCSSPASSVGDGPRDLSVHCRDPGDSDGHESGTDSGVPGEGSSVCSNGKLNSKITQSHVGRRKGNTRCVRAHLDSQPFPLKTK</sequence>
<evidence type="ECO:0000313" key="3">
    <source>
        <dbReference type="Proteomes" id="UP001372834"/>
    </source>
</evidence>
<name>A0AAN8PVZ0_POLSC</name>
<gene>
    <name evidence="2" type="ORF">RUM43_010595</name>
</gene>
<dbReference type="Proteomes" id="UP001372834">
    <property type="component" value="Unassembled WGS sequence"/>
</dbReference>
<feature type="compositionally biased region" description="Basic and acidic residues" evidence="1">
    <location>
        <begin position="297"/>
        <end position="317"/>
    </location>
</feature>
<accession>A0AAN8PVZ0</accession>
<comment type="caution">
    <text evidence="2">The sequence shown here is derived from an EMBL/GenBank/DDBJ whole genome shotgun (WGS) entry which is preliminary data.</text>
</comment>
<dbReference type="AlphaFoldDB" id="A0AAN8PVZ0"/>
<feature type="region of interest" description="Disordered" evidence="1">
    <location>
        <begin position="242"/>
        <end position="368"/>
    </location>
</feature>
<evidence type="ECO:0000256" key="1">
    <source>
        <dbReference type="SAM" id="MobiDB-lite"/>
    </source>
</evidence>
<feature type="region of interest" description="Disordered" evidence="1">
    <location>
        <begin position="69"/>
        <end position="125"/>
    </location>
</feature>
<evidence type="ECO:0000313" key="2">
    <source>
        <dbReference type="EMBL" id="KAK6636931.1"/>
    </source>
</evidence>
<organism evidence="2 3">
    <name type="scientific">Polyplax serrata</name>
    <name type="common">Common mouse louse</name>
    <dbReference type="NCBI Taxonomy" id="468196"/>
    <lineage>
        <taxon>Eukaryota</taxon>
        <taxon>Metazoa</taxon>
        <taxon>Ecdysozoa</taxon>
        <taxon>Arthropoda</taxon>
        <taxon>Hexapoda</taxon>
        <taxon>Insecta</taxon>
        <taxon>Pterygota</taxon>
        <taxon>Neoptera</taxon>
        <taxon>Paraneoptera</taxon>
        <taxon>Psocodea</taxon>
        <taxon>Troctomorpha</taxon>
        <taxon>Phthiraptera</taxon>
        <taxon>Anoplura</taxon>
        <taxon>Polyplacidae</taxon>
        <taxon>Polyplax</taxon>
    </lineage>
</organism>
<dbReference type="EMBL" id="JAWJWE010000004">
    <property type="protein sequence ID" value="KAK6636931.1"/>
    <property type="molecule type" value="Genomic_DNA"/>
</dbReference>
<protein>
    <submittedName>
        <fullName evidence="2">Uncharacterized protein</fullName>
    </submittedName>
</protein>
<reference evidence="2 3" key="1">
    <citation type="submission" date="2023-10" db="EMBL/GenBank/DDBJ databases">
        <title>Genomes of two closely related lineages of the louse Polyplax serrata with different host specificities.</title>
        <authorList>
            <person name="Martinu J."/>
            <person name="Tarabai H."/>
            <person name="Stefka J."/>
            <person name="Hypsa V."/>
        </authorList>
    </citation>
    <scope>NUCLEOTIDE SEQUENCE [LARGE SCALE GENOMIC DNA]</scope>
    <source>
        <strain evidence="2">HR10_N</strain>
    </source>
</reference>